<dbReference type="PROSITE" id="PS50297">
    <property type="entry name" value="ANK_REP_REGION"/>
    <property type="match status" value="1"/>
</dbReference>
<dbReference type="InterPro" id="IPR036770">
    <property type="entry name" value="Ankyrin_rpt-contain_sf"/>
</dbReference>
<dbReference type="AlphaFoldDB" id="A0A835Z181"/>
<dbReference type="SMART" id="SM00248">
    <property type="entry name" value="ANK"/>
    <property type="match status" value="5"/>
</dbReference>
<gene>
    <name evidence="4" type="ORF">JKP88DRAFT_289553</name>
</gene>
<dbReference type="Proteomes" id="UP000664859">
    <property type="component" value="Unassembled WGS sequence"/>
</dbReference>
<keyword evidence="5" id="KW-1185">Reference proteome</keyword>
<keyword evidence="2 3" id="KW-0040">ANK repeat</keyword>
<evidence type="ECO:0000256" key="1">
    <source>
        <dbReference type="ARBA" id="ARBA00022737"/>
    </source>
</evidence>
<dbReference type="Gene3D" id="1.25.40.20">
    <property type="entry name" value="Ankyrin repeat-containing domain"/>
    <property type="match status" value="2"/>
</dbReference>
<evidence type="ECO:0000256" key="3">
    <source>
        <dbReference type="PROSITE-ProRule" id="PRU00023"/>
    </source>
</evidence>
<keyword evidence="1" id="KW-0677">Repeat</keyword>
<organism evidence="4 5">
    <name type="scientific">Tribonema minus</name>
    <dbReference type="NCBI Taxonomy" id="303371"/>
    <lineage>
        <taxon>Eukaryota</taxon>
        <taxon>Sar</taxon>
        <taxon>Stramenopiles</taxon>
        <taxon>Ochrophyta</taxon>
        <taxon>PX clade</taxon>
        <taxon>Xanthophyceae</taxon>
        <taxon>Tribonematales</taxon>
        <taxon>Tribonemataceae</taxon>
        <taxon>Tribonema</taxon>
    </lineage>
</organism>
<evidence type="ECO:0000313" key="4">
    <source>
        <dbReference type="EMBL" id="KAG5185071.1"/>
    </source>
</evidence>
<dbReference type="EMBL" id="JAFCMP010000144">
    <property type="protein sequence ID" value="KAG5185071.1"/>
    <property type="molecule type" value="Genomic_DNA"/>
</dbReference>
<dbReference type="PROSITE" id="PS50088">
    <property type="entry name" value="ANK_REPEAT"/>
    <property type="match status" value="1"/>
</dbReference>
<comment type="caution">
    <text evidence="4">The sequence shown here is derived from an EMBL/GenBank/DDBJ whole genome shotgun (WGS) entry which is preliminary data.</text>
</comment>
<dbReference type="OrthoDB" id="38351at2759"/>
<evidence type="ECO:0000256" key="2">
    <source>
        <dbReference type="ARBA" id="ARBA00023043"/>
    </source>
</evidence>
<reference evidence="4" key="1">
    <citation type="submission" date="2021-02" db="EMBL/GenBank/DDBJ databases">
        <title>First Annotated Genome of the Yellow-green Alga Tribonema minus.</title>
        <authorList>
            <person name="Mahan K.M."/>
        </authorList>
    </citation>
    <scope>NUCLEOTIDE SEQUENCE</scope>
    <source>
        <strain evidence="4">UTEX B ZZ1240</strain>
    </source>
</reference>
<protein>
    <submittedName>
        <fullName evidence="4">Ankyrin repeat-containing domain protein</fullName>
    </submittedName>
</protein>
<evidence type="ECO:0000313" key="5">
    <source>
        <dbReference type="Proteomes" id="UP000664859"/>
    </source>
</evidence>
<dbReference type="SUPFAM" id="SSF48403">
    <property type="entry name" value="Ankyrin repeat"/>
    <property type="match status" value="1"/>
</dbReference>
<dbReference type="InterPro" id="IPR002110">
    <property type="entry name" value="Ankyrin_rpt"/>
</dbReference>
<sequence>MTSILSTQLGEDLLQAILDRNKPQIRELLRKGASVNAITFAGLPIMFCAIMLRREDSIRALLRLGANPNTQAGNCTAVIAAASFKLPATVLALVEHGADVRNGAAVPYAVRSGIINSVLILICAGVDVANGVGDLITLAMHDNCGRRAVAMIRVLAAAGVDIDKLNAQGETPLSRAVRLTTAERATSVTAALLGLGAQPNRALTATRCTAIMLARYPAVVSILVANGADVKAQDATGLTCLHYAAMAGSCDVLQEMINAGADPGINEPWTVAKRYGHAEAAKYLKEVAEANQRVTVSKMTNLLLALEM</sequence>
<accession>A0A835Z181</accession>
<dbReference type="Pfam" id="PF12796">
    <property type="entry name" value="Ank_2"/>
    <property type="match status" value="1"/>
</dbReference>
<dbReference type="PANTHER" id="PTHR24198:SF165">
    <property type="entry name" value="ANKYRIN REPEAT-CONTAINING PROTEIN-RELATED"/>
    <property type="match status" value="1"/>
</dbReference>
<dbReference type="PANTHER" id="PTHR24198">
    <property type="entry name" value="ANKYRIN REPEAT AND PROTEIN KINASE DOMAIN-CONTAINING PROTEIN"/>
    <property type="match status" value="1"/>
</dbReference>
<name>A0A835Z181_9STRA</name>
<proteinExistence type="predicted"/>
<feature type="repeat" description="ANK" evidence="3">
    <location>
        <begin position="236"/>
        <end position="268"/>
    </location>
</feature>